<organism evidence="2 3">
    <name type="scientific">Saguinus oedipus</name>
    <name type="common">Cotton-top tamarin</name>
    <name type="synonym">Oedipomidas oedipus</name>
    <dbReference type="NCBI Taxonomy" id="9490"/>
    <lineage>
        <taxon>Eukaryota</taxon>
        <taxon>Metazoa</taxon>
        <taxon>Chordata</taxon>
        <taxon>Craniata</taxon>
        <taxon>Vertebrata</taxon>
        <taxon>Euteleostomi</taxon>
        <taxon>Mammalia</taxon>
        <taxon>Eutheria</taxon>
        <taxon>Euarchontoglires</taxon>
        <taxon>Primates</taxon>
        <taxon>Haplorrhini</taxon>
        <taxon>Platyrrhini</taxon>
        <taxon>Cebidae</taxon>
        <taxon>Callitrichinae</taxon>
        <taxon>Saguinus</taxon>
    </lineage>
</organism>
<evidence type="ECO:0000313" key="3">
    <source>
        <dbReference type="Proteomes" id="UP001266305"/>
    </source>
</evidence>
<keyword evidence="3" id="KW-1185">Reference proteome</keyword>
<name>A0ABQ9TUY6_SAGOE</name>
<evidence type="ECO:0000256" key="1">
    <source>
        <dbReference type="SAM" id="MobiDB-lite"/>
    </source>
</evidence>
<dbReference type="PANTHER" id="PTHR19327">
    <property type="entry name" value="GOLGIN"/>
    <property type="match status" value="1"/>
</dbReference>
<proteinExistence type="predicted"/>
<evidence type="ECO:0000313" key="2">
    <source>
        <dbReference type="EMBL" id="KAK2088621.1"/>
    </source>
</evidence>
<dbReference type="EMBL" id="JASSZA010000019">
    <property type="protein sequence ID" value="KAK2088621.1"/>
    <property type="molecule type" value="Genomic_DNA"/>
</dbReference>
<protein>
    <submittedName>
        <fullName evidence="2">Uncharacterized protein</fullName>
    </submittedName>
</protein>
<reference evidence="2 3" key="1">
    <citation type="submission" date="2023-05" db="EMBL/GenBank/DDBJ databases">
        <title>B98-5 Cell Line De Novo Hybrid Assembly: An Optical Mapping Approach.</title>
        <authorList>
            <person name="Kananen K."/>
            <person name="Auerbach J.A."/>
            <person name="Kautto E."/>
            <person name="Blachly J.S."/>
        </authorList>
    </citation>
    <scope>NUCLEOTIDE SEQUENCE [LARGE SCALE GENOMIC DNA]</scope>
    <source>
        <strain evidence="2">B95-8</strain>
        <tissue evidence="2">Cell line</tissue>
    </source>
</reference>
<comment type="caution">
    <text evidence="2">The sequence shown here is derived from an EMBL/GenBank/DDBJ whole genome shotgun (WGS) entry which is preliminary data.</text>
</comment>
<accession>A0ABQ9TUY6</accession>
<dbReference type="Proteomes" id="UP001266305">
    <property type="component" value="Unassembled WGS sequence"/>
</dbReference>
<gene>
    <name evidence="2" type="ORF">P7K49_034528</name>
</gene>
<dbReference type="PANTHER" id="PTHR19327:SF0">
    <property type="entry name" value="GOLGIN SUBFAMILY A MEMBER 4"/>
    <property type="match status" value="1"/>
</dbReference>
<sequence>MRTLSIGYSTAGAVDTVIPGGLHFPEVTALGSPSSSRSFSGVRAAKALREYEQENEEKIKQEQQDLELKHNSTLKQLMREFNTQLAQKEQELEVTIKETVNKAQDVEDELLESHQEETNQLLKKSCQERL</sequence>
<feature type="region of interest" description="Disordered" evidence="1">
    <location>
        <begin position="107"/>
        <end position="130"/>
    </location>
</feature>